<dbReference type="EMBL" id="LAZR01049938">
    <property type="protein sequence ID" value="KKK88468.1"/>
    <property type="molecule type" value="Genomic_DNA"/>
</dbReference>
<proteinExistence type="predicted"/>
<reference evidence="1" key="1">
    <citation type="journal article" date="2015" name="Nature">
        <title>Complex archaea that bridge the gap between prokaryotes and eukaryotes.</title>
        <authorList>
            <person name="Spang A."/>
            <person name="Saw J.H."/>
            <person name="Jorgensen S.L."/>
            <person name="Zaremba-Niedzwiedzka K."/>
            <person name="Martijn J."/>
            <person name="Lind A.E."/>
            <person name="van Eijk R."/>
            <person name="Schleper C."/>
            <person name="Guy L."/>
            <person name="Ettema T.J."/>
        </authorList>
    </citation>
    <scope>NUCLEOTIDE SEQUENCE</scope>
</reference>
<comment type="caution">
    <text evidence="1">The sequence shown here is derived from an EMBL/GenBank/DDBJ whole genome shotgun (WGS) entry which is preliminary data.</text>
</comment>
<protein>
    <submittedName>
        <fullName evidence="1">Uncharacterized protein</fullName>
    </submittedName>
</protein>
<evidence type="ECO:0000313" key="1">
    <source>
        <dbReference type="EMBL" id="KKK88468.1"/>
    </source>
</evidence>
<name>A0A0F8Z406_9ZZZZ</name>
<feature type="non-terminal residue" evidence="1">
    <location>
        <position position="82"/>
    </location>
</feature>
<sequence>MTETIIDRARGHLGAAIGQSIPADDQIIMDHVKAAYELLWAIDKHIHRAGTTVGKPIDECALCGHDLRHEIHARLGEAHKRL</sequence>
<organism evidence="1">
    <name type="scientific">marine sediment metagenome</name>
    <dbReference type="NCBI Taxonomy" id="412755"/>
    <lineage>
        <taxon>unclassified sequences</taxon>
        <taxon>metagenomes</taxon>
        <taxon>ecological metagenomes</taxon>
    </lineage>
</organism>
<gene>
    <name evidence="1" type="ORF">LCGC14_2742840</name>
</gene>
<accession>A0A0F8Z406</accession>
<dbReference type="AlphaFoldDB" id="A0A0F8Z406"/>